<gene>
    <name evidence="7" type="ORF">S01H4_41167</name>
</gene>
<feature type="transmembrane region" description="Helical" evidence="5">
    <location>
        <begin position="6"/>
        <end position="25"/>
    </location>
</feature>
<dbReference type="Pfam" id="PF01094">
    <property type="entry name" value="ANF_receptor"/>
    <property type="match status" value="1"/>
</dbReference>
<feature type="domain" description="Receptor ligand binding region" evidence="6">
    <location>
        <begin position="74"/>
        <end position="213"/>
    </location>
</feature>
<dbReference type="Gene3D" id="3.40.50.2300">
    <property type="match status" value="1"/>
</dbReference>
<feature type="non-terminal residue" evidence="7">
    <location>
        <position position="216"/>
    </location>
</feature>
<organism evidence="7">
    <name type="scientific">marine sediment metagenome</name>
    <dbReference type="NCBI Taxonomy" id="412755"/>
    <lineage>
        <taxon>unclassified sequences</taxon>
        <taxon>metagenomes</taxon>
        <taxon>ecological metagenomes</taxon>
    </lineage>
</organism>
<name>X1DL01_9ZZZZ</name>
<reference evidence="7" key="1">
    <citation type="journal article" date="2014" name="Front. Microbiol.">
        <title>High frequency of phylogenetically diverse reductive dehalogenase-homologous genes in deep subseafloor sedimentary metagenomes.</title>
        <authorList>
            <person name="Kawai M."/>
            <person name="Futagami T."/>
            <person name="Toyoda A."/>
            <person name="Takaki Y."/>
            <person name="Nishi S."/>
            <person name="Hori S."/>
            <person name="Arai W."/>
            <person name="Tsubouchi T."/>
            <person name="Morono Y."/>
            <person name="Uchiyama I."/>
            <person name="Ito T."/>
            <person name="Fujiyama A."/>
            <person name="Inagaki F."/>
            <person name="Takami H."/>
        </authorList>
    </citation>
    <scope>NUCLEOTIDE SEQUENCE</scope>
    <source>
        <strain evidence="7">Expedition CK06-06</strain>
    </source>
</reference>
<comment type="caution">
    <text evidence="7">The sequence shown here is derived from an EMBL/GenBank/DDBJ whole genome shotgun (WGS) entry which is preliminary data.</text>
</comment>
<evidence type="ECO:0000256" key="4">
    <source>
        <dbReference type="ARBA" id="ARBA00023136"/>
    </source>
</evidence>
<dbReference type="AlphaFoldDB" id="X1DL01"/>
<dbReference type="SUPFAM" id="SSF53822">
    <property type="entry name" value="Periplasmic binding protein-like I"/>
    <property type="match status" value="1"/>
</dbReference>
<sequence>MEQTNYTIVAIAAVACLFIGGFVGMQMAPEGETITDTIEVPVNPLEGKTVTLGFIAAQTSDLEYKVPVIEEMVMADINEYASKMSYDVEFEWLIDCADAQATVHLEKVQGFKAIDVNIFMGGAWTSQAAAAISYCNENDMLMISPSSTNPLLSIPNDALIRMCPTDRTQTPANRQMLETWGIDAVVFLHRADGWGDGIYNLLEVELADAGIVILER</sequence>
<keyword evidence="2 5" id="KW-0812">Transmembrane</keyword>
<comment type="subcellular location">
    <subcellularLocation>
        <location evidence="1">Membrane</location>
    </subcellularLocation>
</comment>
<evidence type="ECO:0000259" key="6">
    <source>
        <dbReference type="Pfam" id="PF01094"/>
    </source>
</evidence>
<protein>
    <recommendedName>
        <fullName evidence="6">Receptor ligand binding region domain-containing protein</fullName>
    </recommendedName>
</protein>
<evidence type="ECO:0000256" key="3">
    <source>
        <dbReference type="ARBA" id="ARBA00022989"/>
    </source>
</evidence>
<evidence type="ECO:0000256" key="1">
    <source>
        <dbReference type="ARBA" id="ARBA00004370"/>
    </source>
</evidence>
<evidence type="ECO:0000313" key="7">
    <source>
        <dbReference type="EMBL" id="GAG97091.1"/>
    </source>
</evidence>
<evidence type="ECO:0000256" key="2">
    <source>
        <dbReference type="ARBA" id="ARBA00022692"/>
    </source>
</evidence>
<evidence type="ECO:0000256" key="5">
    <source>
        <dbReference type="SAM" id="Phobius"/>
    </source>
</evidence>
<proteinExistence type="predicted"/>
<dbReference type="InterPro" id="IPR051010">
    <property type="entry name" value="BCAA_transport"/>
</dbReference>
<dbReference type="InterPro" id="IPR001828">
    <property type="entry name" value="ANF_lig-bd_rcpt"/>
</dbReference>
<keyword evidence="4 5" id="KW-0472">Membrane</keyword>
<keyword evidence="3 5" id="KW-1133">Transmembrane helix</keyword>
<dbReference type="GO" id="GO:0016020">
    <property type="term" value="C:membrane"/>
    <property type="evidence" value="ECO:0007669"/>
    <property type="project" value="UniProtKB-SubCell"/>
</dbReference>
<dbReference type="InterPro" id="IPR028082">
    <property type="entry name" value="Peripla_BP_I"/>
</dbReference>
<dbReference type="PANTHER" id="PTHR30483">
    <property type="entry name" value="LEUCINE-SPECIFIC-BINDING PROTEIN"/>
    <property type="match status" value="1"/>
</dbReference>
<accession>X1DL01</accession>
<dbReference type="PANTHER" id="PTHR30483:SF40">
    <property type="entry name" value="HISTIDINE KINASE"/>
    <property type="match status" value="1"/>
</dbReference>
<dbReference type="EMBL" id="BART01022494">
    <property type="protein sequence ID" value="GAG97091.1"/>
    <property type="molecule type" value="Genomic_DNA"/>
</dbReference>